<organism evidence="2 3">
    <name type="scientific">Glossina brevipalpis</name>
    <dbReference type="NCBI Taxonomy" id="37001"/>
    <lineage>
        <taxon>Eukaryota</taxon>
        <taxon>Metazoa</taxon>
        <taxon>Ecdysozoa</taxon>
        <taxon>Arthropoda</taxon>
        <taxon>Hexapoda</taxon>
        <taxon>Insecta</taxon>
        <taxon>Pterygota</taxon>
        <taxon>Neoptera</taxon>
        <taxon>Endopterygota</taxon>
        <taxon>Diptera</taxon>
        <taxon>Brachycera</taxon>
        <taxon>Muscomorpha</taxon>
        <taxon>Hippoboscoidea</taxon>
        <taxon>Glossinidae</taxon>
        <taxon>Glossina</taxon>
    </lineage>
</organism>
<dbReference type="EnsemblMetazoa" id="GBRI033907-RA">
    <property type="protein sequence ID" value="GBRI033907-PA"/>
    <property type="gene ID" value="GBRI033907"/>
</dbReference>
<name>A0A1A9WVF3_9MUSC</name>
<evidence type="ECO:0000313" key="2">
    <source>
        <dbReference type="EnsemblMetazoa" id="GBRI033907-PA"/>
    </source>
</evidence>
<dbReference type="InterPro" id="IPR044822">
    <property type="entry name" value="Myb_DNA-bind_4"/>
</dbReference>
<dbReference type="VEuPathDB" id="VectorBase:GBRI033907"/>
<reference evidence="3" key="1">
    <citation type="submission" date="2014-03" db="EMBL/GenBank/DDBJ databases">
        <authorList>
            <person name="Aksoy S."/>
            <person name="Warren W."/>
            <person name="Wilson R.K."/>
        </authorList>
    </citation>
    <scope>NUCLEOTIDE SEQUENCE [LARGE SCALE GENOMIC DNA]</scope>
    <source>
        <strain evidence="3">IAEA</strain>
    </source>
</reference>
<dbReference type="Proteomes" id="UP000091820">
    <property type="component" value="Unassembled WGS sequence"/>
</dbReference>
<feature type="domain" description="Myb/SANT-like DNA-binding" evidence="1">
    <location>
        <begin position="78"/>
        <end position="155"/>
    </location>
</feature>
<evidence type="ECO:0000313" key="3">
    <source>
        <dbReference type="Proteomes" id="UP000091820"/>
    </source>
</evidence>
<dbReference type="Gene3D" id="1.10.10.60">
    <property type="entry name" value="Homeodomain-like"/>
    <property type="match status" value="1"/>
</dbReference>
<sequence length="411" mass="48240">MRLNVTVKSPLFWNNGLPSLIRILKCEHNYSSMSGTSENIIAEDIECLDEITNSEEYGEQYTELYTSDVTFYPNALYCLLALYREHHDSIKKAPKETLNQTLLWENIAKEMQNSYFDFNAEQIRHKYKQLRQKYFNIKTTKDIENFEYFGQLHNIYHDERLVKLLNGQKSLEGYCKDYNDEISTSERSPVEEYRSNMKTNTFLKKSALEESETINVENTALKRSETSCNQTNCTYLLKDKEKQNINQLINIHSNKRPHTNLDSLEASPPRKIKLNANEKAQEAETINCNFNLDQYNAQQERRHQEHMNLLQQNLKIQERIIEVQNQLLQDILFNCCKTPYLVPKLTVNTPSCERNTIQENSEIILHHYTYTVGYIAARTSDSVYDSDKIPLRQLFNAFVFCNRLFIGVVDI</sequence>
<proteinExistence type="predicted"/>
<reference evidence="2" key="2">
    <citation type="submission" date="2020-05" db="UniProtKB">
        <authorList>
            <consortium name="EnsemblMetazoa"/>
        </authorList>
    </citation>
    <scope>IDENTIFICATION</scope>
    <source>
        <strain evidence="2">IAEA</strain>
    </source>
</reference>
<keyword evidence="3" id="KW-1185">Reference proteome</keyword>
<protein>
    <recommendedName>
        <fullName evidence="1">Myb/SANT-like DNA-binding domain-containing protein</fullName>
    </recommendedName>
</protein>
<dbReference type="AlphaFoldDB" id="A0A1A9WVF3"/>
<evidence type="ECO:0000259" key="1">
    <source>
        <dbReference type="Pfam" id="PF13837"/>
    </source>
</evidence>
<dbReference type="Pfam" id="PF13837">
    <property type="entry name" value="Myb_DNA-bind_4"/>
    <property type="match status" value="1"/>
</dbReference>
<accession>A0A1A9WVF3</accession>